<keyword evidence="2" id="KW-1185">Reference proteome</keyword>
<organism evidence="1 2">
    <name type="scientific">Larimichthys crocea</name>
    <name type="common">Large yellow croaker</name>
    <name type="synonym">Pseudosciaena crocea</name>
    <dbReference type="NCBI Taxonomy" id="215358"/>
    <lineage>
        <taxon>Eukaryota</taxon>
        <taxon>Metazoa</taxon>
        <taxon>Chordata</taxon>
        <taxon>Craniata</taxon>
        <taxon>Vertebrata</taxon>
        <taxon>Euteleostomi</taxon>
        <taxon>Actinopterygii</taxon>
        <taxon>Neopterygii</taxon>
        <taxon>Teleostei</taxon>
        <taxon>Neoteleostei</taxon>
        <taxon>Acanthomorphata</taxon>
        <taxon>Eupercaria</taxon>
        <taxon>Sciaenidae</taxon>
        <taxon>Larimichthys</taxon>
    </lineage>
</organism>
<protein>
    <submittedName>
        <fullName evidence="1">Uncharacterized protein</fullName>
    </submittedName>
</protein>
<evidence type="ECO:0000313" key="1">
    <source>
        <dbReference type="EMBL" id="TMS17084.1"/>
    </source>
</evidence>
<reference evidence="1" key="1">
    <citation type="submission" date="2018-11" db="EMBL/GenBank/DDBJ databases">
        <title>The sequence and de novo assembly of Larimichthys crocea genome using PacBio and Hi-C technologies.</title>
        <authorList>
            <person name="Xu P."/>
            <person name="Chen B."/>
            <person name="Zhou Z."/>
            <person name="Ke Q."/>
            <person name="Wu Y."/>
            <person name="Bai H."/>
            <person name="Pu F."/>
        </authorList>
    </citation>
    <scope>NUCLEOTIDE SEQUENCE</scope>
    <source>
        <tissue evidence="1">Muscle</tissue>
    </source>
</reference>
<accession>A0ACD3RC78</accession>
<comment type="caution">
    <text evidence="1">The sequence shown here is derived from an EMBL/GenBank/DDBJ whole genome shotgun (WGS) entry which is preliminary data.</text>
</comment>
<evidence type="ECO:0000313" key="2">
    <source>
        <dbReference type="Proteomes" id="UP000793456"/>
    </source>
</evidence>
<proteinExistence type="predicted"/>
<gene>
    <name evidence="1" type="ORF">E3U43_001153</name>
</gene>
<sequence>MIVSVITLSPNMKSSEVSGIITLQEILNKGKLCHKCPSGKANADTSWVKPLKRKHCSLYTAEKFLISITMTCFATVTAGRKKKSSVAQMRKVHKDRLYPAE</sequence>
<dbReference type="EMBL" id="CM011680">
    <property type="protein sequence ID" value="TMS17084.1"/>
    <property type="molecule type" value="Genomic_DNA"/>
</dbReference>
<name>A0ACD3RC78_LARCR</name>
<dbReference type="Proteomes" id="UP000793456">
    <property type="component" value="Chromosome VII"/>
</dbReference>